<accession>H0QWP0</accession>
<evidence type="ECO:0000256" key="2">
    <source>
        <dbReference type="SAM" id="SignalP"/>
    </source>
</evidence>
<feature type="chain" id="PRO_5038479375" evidence="2">
    <location>
        <begin position="23"/>
        <end position="339"/>
    </location>
</feature>
<dbReference type="AlphaFoldDB" id="H0QWP0"/>
<evidence type="ECO:0000259" key="3">
    <source>
        <dbReference type="Pfam" id="PF02470"/>
    </source>
</evidence>
<reference evidence="4 5" key="1">
    <citation type="submission" date="2011-12" db="EMBL/GenBank/DDBJ databases">
        <title>Whole genome shotgun sequence of Gordonia effusa NBRC 100432.</title>
        <authorList>
            <person name="Yoshida I."/>
            <person name="Takarada H."/>
            <person name="Hosoyama A."/>
            <person name="Tsuchikane K."/>
            <person name="Katsumata H."/>
            <person name="Yamazaki S."/>
            <person name="Fujita N."/>
        </authorList>
    </citation>
    <scope>NUCLEOTIDE SEQUENCE [LARGE SCALE GENOMIC DNA]</scope>
    <source>
        <strain evidence="4 5">NBRC 100432</strain>
    </source>
</reference>
<dbReference type="eggNOG" id="COG1463">
    <property type="taxonomic scope" value="Bacteria"/>
</dbReference>
<feature type="region of interest" description="Disordered" evidence="1">
    <location>
        <begin position="117"/>
        <end position="137"/>
    </location>
</feature>
<dbReference type="PANTHER" id="PTHR33371:SF15">
    <property type="entry name" value="LIPOPROTEIN LPRN"/>
    <property type="match status" value="1"/>
</dbReference>
<dbReference type="GO" id="GO:0005576">
    <property type="term" value="C:extracellular region"/>
    <property type="evidence" value="ECO:0007669"/>
    <property type="project" value="TreeGrafter"/>
</dbReference>
<protein>
    <submittedName>
        <fullName evidence="4">Mce family protein</fullName>
    </submittedName>
</protein>
<dbReference type="OrthoDB" id="4368973at2"/>
<evidence type="ECO:0000256" key="1">
    <source>
        <dbReference type="SAM" id="MobiDB-lite"/>
    </source>
</evidence>
<proteinExistence type="predicted"/>
<comment type="caution">
    <text evidence="4">The sequence shown here is derived from an EMBL/GenBank/DDBJ whole genome shotgun (WGS) entry which is preliminary data.</text>
</comment>
<dbReference type="Pfam" id="PF02470">
    <property type="entry name" value="MlaD"/>
    <property type="match status" value="1"/>
</dbReference>
<dbReference type="RefSeq" id="WP_007316579.1">
    <property type="nucleotide sequence ID" value="NZ_BAEH01000022.1"/>
</dbReference>
<feature type="domain" description="Mce/MlaD" evidence="3">
    <location>
        <begin position="40"/>
        <end position="114"/>
    </location>
</feature>
<evidence type="ECO:0000313" key="5">
    <source>
        <dbReference type="Proteomes" id="UP000035034"/>
    </source>
</evidence>
<dbReference type="PROSITE" id="PS51257">
    <property type="entry name" value="PROKAR_LIPOPROTEIN"/>
    <property type="match status" value="1"/>
</dbReference>
<dbReference type="STRING" id="1077974.GOEFS_022_00210"/>
<dbReference type="Proteomes" id="UP000035034">
    <property type="component" value="Unassembled WGS sequence"/>
</dbReference>
<dbReference type="InterPro" id="IPR052336">
    <property type="entry name" value="MlaD_Phospholipid_Transporter"/>
</dbReference>
<evidence type="ECO:0000313" key="4">
    <source>
        <dbReference type="EMBL" id="GAB17241.1"/>
    </source>
</evidence>
<gene>
    <name evidence="4" type="primary">mceE</name>
    <name evidence="4" type="ORF">GOEFS_022_00210</name>
</gene>
<dbReference type="PANTHER" id="PTHR33371">
    <property type="entry name" value="INTERMEMBRANE PHOSPHOLIPID TRANSPORT SYSTEM BINDING PROTEIN MLAD-RELATED"/>
    <property type="match status" value="1"/>
</dbReference>
<dbReference type="InterPro" id="IPR003399">
    <property type="entry name" value="Mce/MlaD"/>
</dbReference>
<organism evidence="4 5">
    <name type="scientific">Gordonia effusa NBRC 100432</name>
    <dbReference type="NCBI Taxonomy" id="1077974"/>
    <lineage>
        <taxon>Bacteria</taxon>
        <taxon>Bacillati</taxon>
        <taxon>Actinomycetota</taxon>
        <taxon>Actinomycetes</taxon>
        <taxon>Mycobacteriales</taxon>
        <taxon>Gordoniaceae</taxon>
        <taxon>Gordonia</taxon>
    </lineage>
</organism>
<dbReference type="EMBL" id="BAEH01000022">
    <property type="protein sequence ID" value="GAB17241.1"/>
    <property type="molecule type" value="Genomic_DNA"/>
</dbReference>
<sequence length="339" mass="36082">MSTRVRRAAVVALITLLTAVTGCSTTMESIPVPDGISGETYRVEIEFSSVLNLPGGARVLADGSQVGRLESVRLDKQSATATVGILKSVHLPVATRAELRQSTLLGDLYIALTSPPQNGSRGETLREGSKIPMSQTSPPDNVETVFLSVGQLINGGTITKLQKLIRETNAAFPGDKRELSEMVRNATKQVVDLGGSTQVMNDLIQDGSGILQSLTDKVGVIDRGLRLGPDRFKKLQELFLVIVDLIADLRQLTKPGGALLTQPTYRDLKAVVSTLDPMLATLGELDRSIASNSDLIGTLLSKKIGPFLSGQGTVNVVRARDAGGRAVVLTNFLRAIGMV</sequence>
<keyword evidence="2" id="KW-0732">Signal</keyword>
<keyword evidence="5" id="KW-1185">Reference proteome</keyword>
<feature type="signal peptide" evidence="2">
    <location>
        <begin position="1"/>
        <end position="22"/>
    </location>
</feature>
<name>H0QWP0_9ACTN</name>